<dbReference type="EMBL" id="GL891307">
    <property type="protein sequence ID" value="EGO54816.1"/>
    <property type="molecule type" value="Genomic_DNA"/>
</dbReference>
<name>F8MVR5_NEUT8</name>
<keyword evidence="2" id="KW-1185">Reference proteome</keyword>
<dbReference type="AlphaFoldDB" id="F8MVR5"/>
<accession>F8MVR5</accession>
<sequence length="83" mass="9449">DSGCPSCPAPQRPLRQCPWRQNIRLFHRSLDGSKVITFQPGFRMIVDNPIIRNESSANQYRQLTFTCLNALDTRTGETKSIPT</sequence>
<gene>
    <name evidence="1" type="ORF">NEUTE1DRAFT_48399</name>
</gene>
<organism evidence="1 2">
    <name type="scientific">Neurospora tetrasperma (strain FGSC 2508 / ATCC MYA-4615 / P0657)</name>
    <dbReference type="NCBI Taxonomy" id="510951"/>
    <lineage>
        <taxon>Eukaryota</taxon>
        <taxon>Fungi</taxon>
        <taxon>Dikarya</taxon>
        <taxon>Ascomycota</taxon>
        <taxon>Pezizomycotina</taxon>
        <taxon>Sordariomycetes</taxon>
        <taxon>Sordariomycetidae</taxon>
        <taxon>Sordariales</taxon>
        <taxon>Sordariaceae</taxon>
        <taxon>Neurospora</taxon>
    </lineage>
</organism>
<feature type="non-terminal residue" evidence="1">
    <location>
        <position position="1"/>
    </location>
</feature>
<dbReference type="RefSeq" id="XP_009853810.1">
    <property type="nucleotide sequence ID" value="XM_009855508.1"/>
</dbReference>
<dbReference type="HOGENOM" id="CLU_2386713_0_0_1"/>
<dbReference type="KEGG" id="nte:NEUTE1DRAFT48399"/>
<evidence type="ECO:0000313" key="2">
    <source>
        <dbReference type="Proteomes" id="UP000008065"/>
    </source>
</evidence>
<dbReference type="OrthoDB" id="74764at2759"/>
<evidence type="ECO:0000313" key="1">
    <source>
        <dbReference type="EMBL" id="EGO54816.1"/>
    </source>
</evidence>
<dbReference type="Proteomes" id="UP000008065">
    <property type="component" value="Unassembled WGS sequence"/>
</dbReference>
<proteinExistence type="predicted"/>
<dbReference type="VEuPathDB" id="FungiDB:NEUTE1DRAFT_48399"/>
<dbReference type="GeneID" id="20828158"/>
<reference evidence="2" key="1">
    <citation type="journal article" date="2011" name="Genetics">
        <title>Massive changes in genome architecture accompany the transition to self-fertility in the filamentous fungus Neurospora tetrasperma.</title>
        <authorList>
            <person name="Ellison C.E."/>
            <person name="Stajich J.E."/>
            <person name="Jacobson D.J."/>
            <person name="Natvig D.O."/>
            <person name="Lapidus A."/>
            <person name="Foster B."/>
            <person name="Aerts A."/>
            <person name="Riley R."/>
            <person name="Lindquist E.A."/>
            <person name="Grigoriev I.V."/>
            <person name="Taylor J.W."/>
        </authorList>
    </citation>
    <scope>NUCLEOTIDE SEQUENCE [LARGE SCALE GENOMIC DNA]</scope>
    <source>
        <strain evidence="2">FGSC 2508 / P0657</strain>
    </source>
</reference>
<protein>
    <submittedName>
        <fullName evidence="1">Uncharacterized protein</fullName>
    </submittedName>
</protein>